<dbReference type="AlphaFoldDB" id="A0A1W6L3I7"/>
<proteinExistence type="inferred from homology"/>
<feature type="signal peptide" evidence="5">
    <location>
        <begin position="1"/>
        <end position="33"/>
    </location>
</feature>
<dbReference type="Proteomes" id="UP000193427">
    <property type="component" value="Chromosome"/>
</dbReference>
<dbReference type="CDD" id="cd06326">
    <property type="entry name" value="PBP1_ABC_ligand_binding-like"/>
    <property type="match status" value="1"/>
</dbReference>
<accession>A0A1W6L3I7</accession>
<organism evidence="7 8">
    <name type="scientific">Piscinibacter gummiphilus</name>
    <dbReference type="NCBI Taxonomy" id="946333"/>
    <lineage>
        <taxon>Bacteria</taxon>
        <taxon>Pseudomonadati</taxon>
        <taxon>Pseudomonadota</taxon>
        <taxon>Betaproteobacteria</taxon>
        <taxon>Burkholderiales</taxon>
        <taxon>Sphaerotilaceae</taxon>
        <taxon>Piscinibacter</taxon>
    </lineage>
</organism>
<keyword evidence="3 5" id="KW-0732">Signal</keyword>
<dbReference type="EMBL" id="CP015118">
    <property type="protein sequence ID" value="ARN18783.1"/>
    <property type="molecule type" value="Genomic_DNA"/>
</dbReference>
<name>A0A1W6L3I7_9BURK</name>
<evidence type="ECO:0000256" key="4">
    <source>
        <dbReference type="ARBA" id="ARBA00022970"/>
    </source>
</evidence>
<evidence type="ECO:0000313" key="7">
    <source>
        <dbReference type="EMBL" id="ARN18783.1"/>
    </source>
</evidence>
<comment type="similarity">
    <text evidence="1">Belongs to the leucine-binding protein family.</text>
</comment>
<evidence type="ECO:0000313" key="8">
    <source>
        <dbReference type="Proteomes" id="UP000193427"/>
    </source>
</evidence>
<dbReference type="SUPFAM" id="SSF53822">
    <property type="entry name" value="Periplasmic binding protein-like I"/>
    <property type="match status" value="1"/>
</dbReference>
<dbReference type="OrthoDB" id="9777352at2"/>
<evidence type="ECO:0000256" key="5">
    <source>
        <dbReference type="SAM" id="SignalP"/>
    </source>
</evidence>
<keyword evidence="8" id="KW-1185">Reference proteome</keyword>
<evidence type="ECO:0000256" key="2">
    <source>
        <dbReference type="ARBA" id="ARBA00022448"/>
    </source>
</evidence>
<dbReference type="GO" id="GO:0006865">
    <property type="term" value="P:amino acid transport"/>
    <property type="evidence" value="ECO:0007669"/>
    <property type="project" value="UniProtKB-KW"/>
</dbReference>
<reference evidence="7 8" key="1">
    <citation type="submission" date="2016-04" db="EMBL/GenBank/DDBJ databases">
        <title>Complete genome sequence of natural rubber-degrading, novel Gram-negative bacterium, Rhizobacter gummiphilus strain NS21.</title>
        <authorList>
            <person name="Tabata M."/>
            <person name="Kasai D."/>
            <person name="Fukuda M."/>
        </authorList>
    </citation>
    <scope>NUCLEOTIDE SEQUENCE [LARGE SCALE GENOMIC DNA]</scope>
    <source>
        <strain evidence="7 8">NS21</strain>
    </source>
</reference>
<dbReference type="KEGG" id="rgu:A4W93_01950"/>
<feature type="chain" id="PRO_5030036620" evidence="5">
    <location>
        <begin position="34"/>
        <end position="381"/>
    </location>
</feature>
<protein>
    <submittedName>
        <fullName evidence="7">Amino acid ABC transporter substrate-binding protein</fullName>
    </submittedName>
</protein>
<feature type="domain" description="Leucine-binding protein" evidence="6">
    <location>
        <begin position="35"/>
        <end position="364"/>
    </location>
</feature>
<evidence type="ECO:0000256" key="1">
    <source>
        <dbReference type="ARBA" id="ARBA00010062"/>
    </source>
</evidence>
<evidence type="ECO:0000256" key="3">
    <source>
        <dbReference type="ARBA" id="ARBA00022729"/>
    </source>
</evidence>
<sequence length="381" mass="40044">MADGVWSTPLKFPLSGLLAAAALALSVSVPVSAQIVVGQTSGFSGPVAASVKELTEGARLYFDAVNAAGGVNGQKIELISLDDKFDPKVAAENARQLVTEKNVIALFLTRGTPHTEAILPLLAQHKVPLVAPSTGAMVLHKPVNPYVFNVRATYQREAERAVRHLSLIGQDRIAILQVDDSFGNDVAAGADAGFEGVGKKPVVKLAFDRTKPDFSQAAPAIVKADAQSVLIIGSANAVVDATKALRALGSRATIVTVSNNASTGFIKQMGPLGHGTIVTQVFPYERSMSAPIVKEAADLARAKGMDGVSPAHMEGFSAAKVLVEGLKRTNGKFTRQALTAALNTMQKVDLGGMELSFSANDHTGLVYTDMSIISEDGKFRR</sequence>
<dbReference type="PANTHER" id="PTHR47235:SF1">
    <property type="entry name" value="BLR6548 PROTEIN"/>
    <property type="match status" value="1"/>
</dbReference>
<dbReference type="Pfam" id="PF13458">
    <property type="entry name" value="Peripla_BP_6"/>
    <property type="match status" value="1"/>
</dbReference>
<evidence type="ECO:0000259" key="6">
    <source>
        <dbReference type="Pfam" id="PF13458"/>
    </source>
</evidence>
<dbReference type="PANTHER" id="PTHR47235">
    <property type="entry name" value="BLR6548 PROTEIN"/>
    <property type="match status" value="1"/>
</dbReference>
<gene>
    <name evidence="7" type="ORF">A4W93_01950</name>
</gene>
<dbReference type="PRINTS" id="PR00337">
    <property type="entry name" value="LEUILEVALBP"/>
</dbReference>
<dbReference type="STRING" id="946333.A4W93_01950"/>
<dbReference type="InterPro" id="IPR028082">
    <property type="entry name" value="Peripla_BP_I"/>
</dbReference>
<dbReference type="Gene3D" id="3.40.50.2300">
    <property type="match status" value="2"/>
</dbReference>
<dbReference type="InterPro" id="IPR028081">
    <property type="entry name" value="Leu-bd"/>
</dbReference>
<dbReference type="InterPro" id="IPR000709">
    <property type="entry name" value="Leu_Ile_Val-bd"/>
</dbReference>
<keyword evidence="2" id="KW-0813">Transport</keyword>
<keyword evidence="4" id="KW-0029">Amino-acid transport</keyword>